<dbReference type="KEGG" id="asx:CDL62_17070"/>
<reference evidence="1 2" key="1">
    <citation type="submission" date="2017-02" db="EMBL/GenBank/DDBJ databases">
        <authorList>
            <person name="Peterson S.W."/>
        </authorList>
    </citation>
    <scope>NUCLEOTIDE SEQUENCE [LARGE SCALE GENOMIC DNA]</scope>
    <source>
        <strain evidence="1 2">DSM 24412</strain>
    </source>
</reference>
<keyword evidence="2" id="KW-1185">Reference proteome</keyword>
<organism evidence="1 2">
    <name type="scientific">Alkalitalea saponilacus</name>
    <dbReference type="NCBI Taxonomy" id="889453"/>
    <lineage>
        <taxon>Bacteria</taxon>
        <taxon>Pseudomonadati</taxon>
        <taxon>Bacteroidota</taxon>
        <taxon>Bacteroidia</taxon>
        <taxon>Marinilabiliales</taxon>
        <taxon>Marinilabiliaceae</taxon>
        <taxon>Alkalitalea</taxon>
    </lineage>
</organism>
<gene>
    <name evidence="1" type="ORF">SAMN03080601_03613</name>
</gene>
<dbReference type="EMBL" id="FUYV01000084">
    <property type="protein sequence ID" value="SKC24312.1"/>
    <property type="molecule type" value="Genomic_DNA"/>
</dbReference>
<accession>A0A1T5HUF4</accession>
<sequence>MDANKKLQRYLPILGFSLLMVVVNISCKYNVIAEYSFHNKLESDVELLLYMSGDPFKGKVYSQYIIPSGEYVKFIMLQTDKRDGFGQEYFCHQLDSAKLRINGDNEFIATWRNGEEAEYTSGYEMKWNFFCEWWEKIQHGGSHAEYRYWLQLIDEN</sequence>
<dbReference type="STRING" id="889453.SAMN03080601_03613"/>
<dbReference type="AlphaFoldDB" id="A0A1T5HUF4"/>
<dbReference type="RefSeq" id="WP_088328810.1">
    <property type="nucleotide sequence ID" value="NZ_CP021904.1"/>
</dbReference>
<evidence type="ECO:0000313" key="1">
    <source>
        <dbReference type="EMBL" id="SKC24312.1"/>
    </source>
</evidence>
<dbReference type="Proteomes" id="UP000191055">
    <property type="component" value="Unassembled WGS sequence"/>
</dbReference>
<protein>
    <submittedName>
        <fullName evidence="1">Uncharacterized protein</fullName>
    </submittedName>
</protein>
<proteinExistence type="predicted"/>
<name>A0A1T5HUF4_9BACT</name>
<evidence type="ECO:0000313" key="2">
    <source>
        <dbReference type="Proteomes" id="UP000191055"/>
    </source>
</evidence>